<evidence type="ECO:0000313" key="5">
    <source>
        <dbReference type="EMBL" id="CAJ2502747.1"/>
    </source>
</evidence>
<dbReference type="NCBIfam" id="TIGR01509">
    <property type="entry name" value="HAD-SF-IA-v3"/>
    <property type="match status" value="1"/>
</dbReference>
<evidence type="ECO:0000256" key="1">
    <source>
        <dbReference type="ARBA" id="ARBA00001946"/>
    </source>
</evidence>
<comment type="cofactor">
    <cofactor evidence="1">
        <name>Mg(2+)</name>
        <dbReference type="ChEBI" id="CHEBI:18420"/>
    </cofactor>
</comment>
<evidence type="ECO:0000313" key="6">
    <source>
        <dbReference type="Proteomes" id="UP001295740"/>
    </source>
</evidence>
<keyword evidence="4" id="KW-0119">Carbohydrate metabolism</keyword>
<dbReference type="Gene3D" id="3.40.50.1000">
    <property type="entry name" value="HAD superfamily/HAD-like"/>
    <property type="match status" value="1"/>
</dbReference>
<organism evidence="5 6">
    <name type="scientific">Anthostomella pinea</name>
    <dbReference type="NCBI Taxonomy" id="933095"/>
    <lineage>
        <taxon>Eukaryota</taxon>
        <taxon>Fungi</taxon>
        <taxon>Dikarya</taxon>
        <taxon>Ascomycota</taxon>
        <taxon>Pezizomycotina</taxon>
        <taxon>Sordariomycetes</taxon>
        <taxon>Xylariomycetidae</taxon>
        <taxon>Xylariales</taxon>
        <taxon>Xylariaceae</taxon>
        <taxon>Anthostomella</taxon>
    </lineage>
</organism>
<dbReference type="InterPro" id="IPR051600">
    <property type="entry name" value="Beta-PGM-like"/>
</dbReference>
<keyword evidence="3" id="KW-0460">Magnesium</keyword>
<keyword evidence="6" id="KW-1185">Reference proteome</keyword>
<keyword evidence="2" id="KW-0479">Metal-binding</keyword>
<reference evidence="5" key="1">
    <citation type="submission" date="2023-10" db="EMBL/GenBank/DDBJ databases">
        <authorList>
            <person name="Hackl T."/>
        </authorList>
    </citation>
    <scope>NUCLEOTIDE SEQUENCE</scope>
</reference>
<dbReference type="SUPFAM" id="SSF56784">
    <property type="entry name" value="HAD-like"/>
    <property type="match status" value="1"/>
</dbReference>
<dbReference type="PANTHER" id="PTHR46193:SF18">
    <property type="entry name" value="HEXITOL PHOSPHATASE B"/>
    <property type="match status" value="1"/>
</dbReference>
<evidence type="ECO:0000256" key="3">
    <source>
        <dbReference type="ARBA" id="ARBA00022842"/>
    </source>
</evidence>
<gene>
    <name evidence="5" type="ORF">KHLLAP_LOCUS3215</name>
</gene>
<dbReference type="Pfam" id="PF00702">
    <property type="entry name" value="Hydrolase"/>
    <property type="match status" value="1"/>
</dbReference>
<dbReference type="GO" id="GO:0016791">
    <property type="term" value="F:phosphatase activity"/>
    <property type="evidence" value="ECO:0007669"/>
    <property type="project" value="UniProtKB-ARBA"/>
</dbReference>
<dbReference type="InterPro" id="IPR023198">
    <property type="entry name" value="PGP-like_dom2"/>
</dbReference>
<sequence length="249" mass="27031">MPPIKSILFDCDNTLVLSEDIAFEGCAHLSNEILEKHGIATRYDGPTLMHEFVGLNFRGLMQRLQAKHGFTMAADEADAYVDRELGAICTNLSEKCQPCEGVDAVLEKLQQEGKYGMAIVSSSAMPRVQASIKKVAQDRYFPDGTVFSAASSLTPPSSKPDPAVYLFACTKLGVDPGACVAIEDSRSGATAAKNAGIPLMGYVGPYMSEGGKEKQEQMAKMLIEECGAITIMYHWSEFWDKLKEVETAA</sequence>
<dbReference type="InterPro" id="IPR006439">
    <property type="entry name" value="HAD-SF_hydro_IA"/>
</dbReference>
<dbReference type="InterPro" id="IPR023214">
    <property type="entry name" value="HAD_sf"/>
</dbReference>
<dbReference type="AlphaFoldDB" id="A0AAI8VD86"/>
<evidence type="ECO:0000256" key="2">
    <source>
        <dbReference type="ARBA" id="ARBA00022723"/>
    </source>
</evidence>
<dbReference type="PANTHER" id="PTHR46193">
    <property type="entry name" value="6-PHOSPHOGLUCONATE PHOSPHATASE"/>
    <property type="match status" value="1"/>
</dbReference>
<evidence type="ECO:0000256" key="4">
    <source>
        <dbReference type="ARBA" id="ARBA00023277"/>
    </source>
</evidence>
<accession>A0AAI8VD86</accession>
<proteinExistence type="predicted"/>
<protein>
    <submittedName>
        <fullName evidence="5">Uu.00g101410.m01.CDS01</fullName>
    </submittedName>
</protein>
<dbReference type="SFLD" id="SFLDS00003">
    <property type="entry name" value="Haloacid_Dehalogenase"/>
    <property type="match status" value="1"/>
</dbReference>
<comment type="caution">
    <text evidence="5">The sequence shown here is derived from an EMBL/GenBank/DDBJ whole genome shotgun (WGS) entry which is preliminary data.</text>
</comment>
<dbReference type="GO" id="GO:0046872">
    <property type="term" value="F:metal ion binding"/>
    <property type="evidence" value="ECO:0007669"/>
    <property type="project" value="UniProtKB-KW"/>
</dbReference>
<dbReference type="SFLD" id="SFLDG01129">
    <property type="entry name" value="C1.5:_HAD__Beta-PGM__Phosphata"/>
    <property type="match status" value="1"/>
</dbReference>
<name>A0AAI8VD86_9PEZI</name>
<dbReference type="Proteomes" id="UP001295740">
    <property type="component" value="Unassembled WGS sequence"/>
</dbReference>
<dbReference type="Gene3D" id="1.10.150.240">
    <property type="entry name" value="Putative phosphatase, domain 2"/>
    <property type="match status" value="1"/>
</dbReference>
<dbReference type="EMBL" id="CAUWAG010000004">
    <property type="protein sequence ID" value="CAJ2502747.1"/>
    <property type="molecule type" value="Genomic_DNA"/>
</dbReference>
<dbReference type="InterPro" id="IPR036412">
    <property type="entry name" value="HAD-like_sf"/>
</dbReference>